<name>A0A8J3UQ54_9ACTN</name>
<feature type="transmembrane region" description="Helical" evidence="2">
    <location>
        <begin position="6"/>
        <end position="32"/>
    </location>
</feature>
<evidence type="ECO:0000256" key="1">
    <source>
        <dbReference type="SAM" id="MobiDB-lite"/>
    </source>
</evidence>
<comment type="caution">
    <text evidence="3">The sequence shown here is derived from an EMBL/GenBank/DDBJ whole genome shotgun (WGS) entry which is preliminary data.</text>
</comment>
<feature type="region of interest" description="Disordered" evidence="1">
    <location>
        <begin position="38"/>
        <end position="84"/>
    </location>
</feature>
<keyword evidence="4" id="KW-1185">Reference proteome</keyword>
<feature type="compositionally biased region" description="Pro residues" evidence="1">
    <location>
        <begin position="71"/>
        <end position="84"/>
    </location>
</feature>
<evidence type="ECO:0000256" key="2">
    <source>
        <dbReference type="SAM" id="Phobius"/>
    </source>
</evidence>
<organism evidence="3 4">
    <name type="scientific">Planotetraspora silvatica</name>
    <dbReference type="NCBI Taxonomy" id="234614"/>
    <lineage>
        <taxon>Bacteria</taxon>
        <taxon>Bacillati</taxon>
        <taxon>Actinomycetota</taxon>
        <taxon>Actinomycetes</taxon>
        <taxon>Streptosporangiales</taxon>
        <taxon>Streptosporangiaceae</taxon>
        <taxon>Planotetraspora</taxon>
    </lineage>
</organism>
<evidence type="ECO:0000313" key="4">
    <source>
        <dbReference type="Proteomes" id="UP000644610"/>
    </source>
</evidence>
<keyword evidence="2" id="KW-1133">Transmembrane helix</keyword>
<dbReference type="Proteomes" id="UP000644610">
    <property type="component" value="Unassembled WGS sequence"/>
</dbReference>
<gene>
    <name evidence="3" type="ORF">Psi02_56410</name>
</gene>
<proteinExistence type="predicted"/>
<sequence length="84" mass="8884">MSLLLGALMVLAVLMAVQMVVLVWILVLVLVVGSRRRLTEPAQPAPRHEISSGTGQGPGGRRWICSSGRPAPCPFEGPGPAPWS</sequence>
<keyword evidence="2" id="KW-0812">Transmembrane</keyword>
<reference evidence="3" key="1">
    <citation type="submission" date="2021-01" db="EMBL/GenBank/DDBJ databases">
        <title>Whole genome shotgun sequence of Planotetraspora silvatica NBRC 100141.</title>
        <authorList>
            <person name="Komaki H."/>
            <person name="Tamura T."/>
        </authorList>
    </citation>
    <scope>NUCLEOTIDE SEQUENCE</scope>
    <source>
        <strain evidence="3">NBRC 100141</strain>
    </source>
</reference>
<dbReference type="EMBL" id="BOOQ01000040">
    <property type="protein sequence ID" value="GII49217.1"/>
    <property type="molecule type" value="Genomic_DNA"/>
</dbReference>
<evidence type="ECO:0000313" key="3">
    <source>
        <dbReference type="EMBL" id="GII49217.1"/>
    </source>
</evidence>
<dbReference type="AlphaFoldDB" id="A0A8J3UQ54"/>
<protein>
    <submittedName>
        <fullName evidence="3">Uncharacterized protein</fullName>
    </submittedName>
</protein>
<accession>A0A8J3UQ54</accession>
<keyword evidence="2" id="KW-0472">Membrane</keyword>